<evidence type="ECO:0000313" key="3">
    <source>
        <dbReference type="EMBL" id="GAA4061824.1"/>
    </source>
</evidence>
<dbReference type="SMART" id="SM00496">
    <property type="entry name" value="IENR2"/>
    <property type="match status" value="1"/>
</dbReference>
<protein>
    <recommendedName>
        <fullName evidence="2">Nuclease associated modular domain-containing protein</fullName>
    </recommendedName>
</protein>
<evidence type="ECO:0000313" key="4">
    <source>
        <dbReference type="Proteomes" id="UP001501734"/>
    </source>
</evidence>
<dbReference type="EMBL" id="BAABDL010000028">
    <property type="protein sequence ID" value="GAA4061824.1"/>
    <property type="molecule type" value="Genomic_DNA"/>
</dbReference>
<dbReference type="RefSeq" id="WP_344910190.1">
    <property type="nucleotide sequence ID" value="NZ_BAABDL010000028.1"/>
</dbReference>
<dbReference type="Proteomes" id="UP001501734">
    <property type="component" value="Unassembled WGS sequence"/>
</dbReference>
<keyword evidence="4" id="KW-1185">Reference proteome</keyword>
<evidence type="ECO:0000256" key="1">
    <source>
        <dbReference type="SAM" id="MobiDB-lite"/>
    </source>
</evidence>
<evidence type="ECO:0000259" key="2">
    <source>
        <dbReference type="SMART" id="SM00496"/>
    </source>
</evidence>
<feature type="region of interest" description="Disordered" evidence="1">
    <location>
        <begin position="111"/>
        <end position="152"/>
    </location>
</feature>
<name>A0ABP7V928_9BACI</name>
<dbReference type="InterPro" id="IPR003611">
    <property type="entry name" value="NUMOD3"/>
</dbReference>
<organism evidence="3 4">
    <name type="scientific">Amphibacillus indicireducens</name>
    <dbReference type="NCBI Taxonomy" id="1076330"/>
    <lineage>
        <taxon>Bacteria</taxon>
        <taxon>Bacillati</taxon>
        <taxon>Bacillota</taxon>
        <taxon>Bacilli</taxon>
        <taxon>Bacillales</taxon>
        <taxon>Bacillaceae</taxon>
        <taxon>Amphibacillus</taxon>
    </lineage>
</organism>
<comment type="caution">
    <text evidence="3">The sequence shown here is derived from an EMBL/GenBank/DDBJ whole genome shotgun (WGS) entry which is preliminary data.</text>
</comment>
<accession>A0ABP7V928</accession>
<reference evidence="4" key="1">
    <citation type="journal article" date="2019" name="Int. J. Syst. Evol. Microbiol.">
        <title>The Global Catalogue of Microorganisms (GCM) 10K type strain sequencing project: providing services to taxonomists for standard genome sequencing and annotation.</title>
        <authorList>
            <consortium name="The Broad Institute Genomics Platform"/>
            <consortium name="The Broad Institute Genome Sequencing Center for Infectious Disease"/>
            <person name="Wu L."/>
            <person name="Ma J."/>
        </authorList>
    </citation>
    <scope>NUCLEOTIDE SEQUENCE [LARGE SCALE GENOMIC DNA]</scope>
    <source>
        <strain evidence="4">JCM 17250</strain>
    </source>
</reference>
<sequence>MFYVYEWFINDTLEVFYVGKGTGKRRFETHNRNRWFNNIFNKYDCSVRVVHSYLTNNEACRLESERIAYWKAKGKAKCNFTNGGTGFSTGKLNPIHKRIKHGEENYFSKHKFTGKNNHMTGKKHTEATKKKISQSRVGKGGQKGKDNPMYGNGFRGKDNPMYGLRGLKHHNSKCYKMIYTDGIIDYMHSKGCEMKFGIAFTRIRHTYLQKEI</sequence>
<feature type="domain" description="Nuclease associated modular" evidence="2">
    <location>
        <begin position="120"/>
        <end position="136"/>
    </location>
</feature>
<dbReference type="SUPFAM" id="SSF64496">
    <property type="entry name" value="DNA-binding domain of intron-encoded endonucleases"/>
    <property type="match status" value="1"/>
</dbReference>
<proteinExistence type="predicted"/>
<gene>
    <name evidence="3" type="ORF">GCM10022410_05990</name>
</gene>
<dbReference type="Pfam" id="PF07460">
    <property type="entry name" value="NUMOD3"/>
    <property type="match status" value="1"/>
</dbReference>